<accession>A0ABN9QEI7</accession>
<organism evidence="2 3">
    <name type="scientific">Prorocentrum cordatum</name>
    <dbReference type="NCBI Taxonomy" id="2364126"/>
    <lineage>
        <taxon>Eukaryota</taxon>
        <taxon>Sar</taxon>
        <taxon>Alveolata</taxon>
        <taxon>Dinophyceae</taxon>
        <taxon>Prorocentrales</taxon>
        <taxon>Prorocentraceae</taxon>
        <taxon>Prorocentrum</taxon>
    </lineage>
</organism>
<keyword evidence="3" id="KW-1185">Reference proteome</keyword>
<dbReference type="Proteomes" id="UP001189429">
    <property type="component" value="Unassembled WGS sequence"/>
</dbReference>
<evidence type="ECO:0000256" key="1">
    <source>
        <dbReference type="SAM" id="MobiDB-lite"/>
    </source>
</evidence>
<evidence type="ECO:0000313" key="2">
    <source>
        <dbReference type="EMBL" id="CAK0804337.1"/>
    </source>
</evidence>
<feature type="compositionally biased region" description="Low complexity" evidence="1">
    <location>
        <begin position="42"/>
        <end position="51"/>
    </location>
</feature>
<feature type="non-terminal residue" evidence="2">
    <location>
        <position position="352"/>
    </location>
</feature>
<dbReference type="EMBL" id="CAUYUJ010003214">
    <property type="protein sequence ID" value="CAK0804337.1"/>
    <property type="molecule type" value="Genomic_DNA"/>
</dbReference>
<gene>
    <name evidence="2" type="ORF">PCOR1329_LOCUS11172</name>
</gene>
<feature type="region of interest" description="Disordered" evidence="1">
    <location>
        <begin position="115"/>
        <end position="134"/>
    </location>
</feature>
<protein>
    <submittedName>
        <fullName evidence="2">Uncharacterized protein</fullName>
    </submittedName>
</protein>
<feature type="region of interest" description="Disordered" evidence="1">
    <location>
        <begin position="30"/>
        <end position="51"/>
    </location>
</feature>
<name>A0ABN9QEI7_9DINO</name>
<sequence length="352" mass="35263">MALGCALAGVAVASVTRLAGVGGAGGLSTVRRPGGSPSARHSVAPAAPAAPLRGGAARTAGASAVAGATAAALGGGAALAVGAAAASRAARTRAAAVGKPLVQVSERVASIAHMLGISPEESEEGAPRRRGGTARPLGWLRVLDQLARIEARVDELRVVVEEASAADGGVDSAALAAAVADGRAALAAAEAAEARGLGAPEGAPRSPARGRFAAWPVPWSQAGPLLREGAGAELASVQEAQLLRVLAEGDDLAMRRFSIWAVAAPSGETRPGFYLAQPRPPQALVFATTPTRGEASFADASEYAIPEERVVVHHVAVLPGEAAREPIKVALRDWVESLAPKAVVFPDPASLQ</sequence>
<evidence type="ECO:0000313" key="3">
    <source>
        <dbReference type="Proteomes" id="UP001189429"/>
    </source>
</evidence>
<comment type="caution">
    <text evidence="2">The sequence shown here is derived from an EMBL/GenBank/DDBJ whole genome shotgun (WGS) entry which is preliminary data.</text>
</comment>
<proteinExistence type="predicted"/>
<reference evidence="2" key="1">
    <citation type="submission" date="2023-10" db="EMBL/GenBank/DDBJ databases">
        <authorList>
            <person name="Chen Y."/>
            <person name="Shah S."/>
            <person name="Dougan E. K."/>
            <person name="Thang M."/>
            <person name="Chan C."/>
        </authorList>
    </citation>
    <scope>NUCLEOTIDE SEQUENCE [LARGE SCALE GENOMIC DNA]</scope>
</reference>